<evidence type="ECO:0008006" key="3">
    <source>
        <dbReference type="Google" id="ProtNLM"/>
    </source>
</evidence>
<reference evidence="1 2" key="1">
    <citation type="submission" date="2022-02" db="EMBL/GenBank/DDBJ databases">
        <title>Chromosome-level reference genomes for two strains of Caenorhabditis briggsae: an improved platform for comparative genomics.</title>
        <authorList>
            <person name="Stevens L."/>
            <person name="Andersen E.C."/>
        </authorList>
    </citation>
    <scope>NUCLEOTIDE SEQUENCE [LARGE SCALE GENOMIC DNA]</scope>
    <source>
        <strain evidence="1">QX1410_ONT</strain>
        <tissue evidence="1">Whole-organism</tissue>
    </source>
</reference>
<evidence type="ECO:0000313" key="2">
    <source>
        <dbReference type="Proteomes" id="UP000827892"/>
    </source>
</evidence>
<evidence type="ECO:0000313" key="1">
    <source>
        <dbReference type="EMBL" id="ULT92730.1"/>
    </source>
</evidence>
<proteinExistence type="predicted"/>
<dbReference type="OMA" id="WKMATEI"/>
<accession>A0AAE9ADS4</accession>
<gene>
    <name evidence="1" type="ORF">L3Y34_010072</name>
</gene>
<dbReference type="EMBL" id="CP090895">
    <property type="protein sequence ID" value="ULT92730.1"/>
    <property type="molecule type" value="Genomic_DNA"/>
</dbReference>
<organism evidence="1 2">
    <name type="scientific">Caenorhabditis briggsae</name>
    <dbReference type="NCBI Taxonomy" id="6238"/>
    <lineage>
        <taxon>Eukaryota</taxon>
        <taxon>Metazoa</taxon>
        <taxon>Ecdysozoa</taxon>
        <taxon>Nematoda</taxon>
        <taxon>Chromadorea</taxon>
        <taxon>Rhabditida</taxon>
        <taxon>Rhabditina</taxon>
        <taxon>Rhabditomorpha</taxon>
        <taxon>Rhabditoidea</taxon>
        <taxon>Rhabditidae</taxon>
        <taxon>Peloderinae</taxon>
        <taxon>Caenorhabditis</taxon>
    </lineage>
</organism>
<sequence>MMFFVSNFPFVERQQRTNNVPKEDQRPSGHRMLPEFEKEIVRHLNILDRSTLRKTCHAGRILADTQPYNIEAFSLHSNSHDVSISIRENPTFRSIFTLDKESQDEAVLTIMTNEMVMIRHFGIVTRRGISGDVIHQWVEKLKNAGVRRLMVNQIHIVYDLFSKDVPKERRGRTEAGIRELIEMCVPGVLTSIVIDIDFIDLTWTDIVKSQQWKMATEIRVVGGGK</sequence>
<dbReference type="Proteomes" id="UP000827892">
    <property type="component" value="Chromosome V"/>
</dbReference>
<dbReference type="AlphaFoldDB" id="A0AAE9ADS4"/>
<name>A0AAE9ADS4_CAEBR</name>
<protein>
    <recommendedName>
        <fullName evidence="3">F-box domain-containing protein</fullName>
    </recommendedName>
</protein>